<dbReference type="HAMAP" id="MF_00108">
    <property type="entry name" value="IspD"/>
    <property type="match status" value="1"/>
</dbReference>
<evidence type="ECO:0000256" key="3">
    <source>
        <dbReference type="ARBA" id="ARBA00009789"/>
    </source>
</evidence>
<feature type="site" description="Positions MEP for the nucleophilic attack" evidence="7">
    <location>
        <position position="199"/>
    </location>
</feature>
<evidence type="ECO:0000256" key="6">
    <source>
        <dbReference type="ARBA" id="ARBA00023229"/>
    </source>
</evidence>
<comment type="function">
    <text evidence="7">Catalyzes the formation of 4-diphosphocytidyl-2-C-methyl-D-erythritol from CTP and 2-C-methyl-D-erythritol 4-phosphate (MEP).</text>
</comment>
<dbReference type="GO" id="GO:0019288">
    <property type="term" value="P:isopentenyl diphosphate biosynthetic process, methylerythritol 4-phosphate pathway"/>
    <property type="evidence" value="ECO:0007669"/>
    <property type="project" value="UniProtKB-UniRule"/>
</dbReference>
<dbReference type="Proteomes" id="UP000179037">
    <property type="component" value="Unassembled WGS sequence"/>
</dbReference>
<dbReference type="EMBL" id="MFTC01000005">
    <property type="protein sequence ID" value="OGI52840.1"/>
    <property type="molecule type" value="Genomic_DNA"/>
</dbReference>
<dbReference type="PANTHER" id="PTHR32125">
    <property type="entry name" value="2-C-METHYL-D-ERYTHRITOL 4-PHOSPHATE CYTIDYLYLTRANSFERASE, CHLOROPLASTIC"/>
    <property type="match status" value="1"/>
</dbReference>
<dbReference type="CDD" id="cd02516">
    <property type="entry name" value="CDP-ME_synthetase"/>
    <property type="match status" value="1"/>
</dbReference>
<keyword evidence="5 7" id="KW-0548">Nucleotidyltransferase</keyword>
<dbReference type="SUPFAM" id="SSF53448">
    <property type="entry name" value="Nucleotide-diphospho-sugar transferases"/>
    <property type="match status" value="1"/>
</dbReference>
<evidence type="ECO:0000256" key="5">
    <source>
        <dbReference type="ARBA" id="ARBA00022695"/>
    </source>
</evidence>
<evidence type="ECO:0000256" key="1">
    <source>
        <dbReference type="ARBA" id="ARBA00001282"/>
    </source>
</evidence>
<dbReference type="InterPro" id="IPR001228">
    <property type="entry name" value="IspD"/>
</dbReference>
<gene>
    <name evidence="7" type="primary">ispD</name>
    <name evidence="8" type="ORF">A3A87_04350</name>
</gene>
<evidence type="ECO:0000256" key="4">
    <source>
        <dbReference type="ARBA" id="ARBA00022679"/>
    </source>
</evidence>
<evidence type="ECO:0000313" key="9">
    <source>
        <dbReference type="Proteomes" id="UP000179037"/>
    </source>
</evidence>
<dbReference type="NCBIfam" id="TIGR00453">
    <property type="entry name" value="ispD"/>
    <property type="match status" value="1"/>
</dbReference>
<proteinExistence type="inferred from homology"/>
<feature type="site" description="Positions MEP for the nucleophilic attack" evidence="7">
    <location>
        <position position="143"/>
    </location>
</feature>
<evidence type="ECO:0000256" key="2">
    <source>
        <dbReference type="ARBA" id="ARBA00004787"/>
    </source>
</evidence>
<keyword evidence="6 7" id="KW-0414">Isoprene biosynthesis</keyword>
<dbReference type="InterPro" id="IPR029044">
    <property type="entry name" value="Nucleotide-diphossugar_trans"/>
</dbReference>
<dbReference type="STRING" id="1817768.A3A87_04350"/>
<comment type="catalytic activity">
    <reaction evidence="1 7">
        <text>2-C-methyl-D-erythritol 4-phosphate + CTP + H(+) = 4-CDP-2-C-methyl-D-erythritol + diphosphate</text>
        <dbReference type="Rhea" id="RHEA:13429"/>
        <dbReference type="ChEBI" id="CHEBI:15378"/>
        <dbReference type="ChEBI" id="CHEBI:33019"/>
        <dbReference type="ChEBI" id="CHEBI:37563"/>
        <dbReference type="ChEBI" id="CHEBI:57823"/>
        <dbReference type="ChEBI" id="CHEBI:58262"/>
        <dbReference type="EC" id="2.7.7.60"/>
    </reaction>
</comment>
<comment type="similarity">
    <text evidence="3 7">Belongs to the IspD/TarI cytidylyltransferase family. IspD subfamily.</text>
</comment>
<sequence length="220" mass="24326">MQAAAPKQYLPLLGHPVILHTLERLCTHPRIQGVLVGVSRDDQHWQTLAADLKHLPKFLGYYSGGETRAHTVLNGLKELAQRAKPDDWVLVHDAVRPCVRHGDIDKLISAVGEGEEGGLLAFPVSDTVKRVDNVGRVIETVSREGLWRAATPQMFRIKALTHALEKAMKTGKEITDEAFAMEAAGRHPRVVACHTDNIKITLPEDLALAELYMKQQQGKA</sequence>
<comment type="pathway">
    <text evidence="2 7">Isoprenoid biosynthesis; isopentenyl diphosphate biosynthesis via DXP pathway; isopentenyl diphosphate from 1-deoxy-D-xylulose 5-phosphate: step 2/6.</text>
</comment>
<dbReference type="GO" id="GO:0050518">
    <property type="term" value="F:2-C-methyl-D-erythritol 4-phosphate cytidylyltransferase activity"/>
    <property type="evidence" value="ECO:0007669"/>
    <property type="project" value="UniProtKB-UniRule"/>
</dbReference>
<evidence type="ECO:0000313" key="8">
    <source>
        <dbReference type="EMBL" id="OGI52840.1"/>
    </source>
</evidence>
<accession>A0A1F6U677</accession>
<organism evidence="8 9">
    <name type="scientific">Candidatus Muproteobacteria bacterium RIFCSPLOWO2_01_FULL_60_18</name>
    <dbReference type="NCBI Taxonomy" id="1817768"/>
    <lineage>
        <taxon>Bacteria</taxon>
        <taxon>Pseudomonadati</taxon>
        <taxon>Pseudomonadota</taxon>
        <taxon>Candidatus Muproteobacteria</taxon>
    </lineage>
</organism>
<feature type="site" description="Transition state stabilizer" evidence="7">
    <location>
        <position position="7"/>
    </location>
</feature>
<dbReference type="FunFam" id="3.90.550.10:FF:000003">
    <property type="entry name" value="2-C-methyl-D-erythritol 4-phosphate cytidylyltransferase"/>
    <property type="match status" value="1"/>
</dbReference>
<dbReference type="Pfam" id="PF01128">
    <property type="entry name" value="IspD"/>
    <property type="match status" value="1"/>
</dbReference>
<dbReference type="InterPro" id="IPR034683">
    <property type="entry name" value="IspD/TarI"/>
</dbReference>
<dbReference type="AlphaFoldDB" id="A0A1F6U677"/>
<protein>
    <recommendedName>
        <fullName evidence="7">2-C-methyl-D-erythritol 4-phosphate cytidylyltransferase</fullName>
        <ecNumber evidence="7">2.7.7.60</ecNumber>
    </recommendedName>
    <alternativeName>
        <fullName evidence="7">4-diphosphocytidyl-2C-methyl-D-erythritol synthase</fullName>
    </alternativeName>
    <alternativeName>
        <fullName evidence="7">MEP cytidylyltransferase</fullName>
        <shortName evidence="7">MCT</shortName>
    </alternativeName>
</protein>
<dbReference type="InterPro" id="IPR050088">
    <property type="entry name" value="IspD/TarI_cytidylyltransf_bact"/>
</dbReference>
<dbReference type="Gene3D" id="3.90.550.10">
    <property type="entry name" value="Spore Coat Polysaccharide Biosynthesis Protein SpsA, Chain A"/>
    <property type="match status" value="1"/>
</dbReference>
<comment type="caution">
    <text evidence="7">Lacks conserved residue(s) required for the propagation of feature annotation.</text>
</comment>
<dbReference type="UniPathway" id="UPA00056">
    <property type="reaction ID" value="UER00093"/>
</dbReference>
<dbReference type="PROSITE" id="PS01295">
    <property type="entry name" value="ISPD"/>
    <property type="match status" value="1"/>
</dbReference>
<name>A0A1F6U677_9PROT</name>
<evidence type="ECO:0000256" key="7">
    <source>
        <dbReference type="HAMAP-Rule" id="MF_00108"/>
    </source>
</evidence>
<keyword evidence="4 7" id="KW-0808">Transferase</keyword>
<dbReference type="EC" id="2.7.7.60" evidence="7"/>
<dbReference type="InterPro" id="IPR018294">
    <property type="entry name" value="ISPD_synthase_CS"/>
</dbReference>
<reference evidence="8 9" key="1">
    <citation type="journal article" date="2016" name="Nat. Commun.">
        <title>Thousands of microbial genomes shed light on interconnected biogeochemical processes in an aquifer system.</title>
        <authorList>
            <person name="Anantharaman K."/>
            <person name="Brown C.T."/>
            <person name="Hug L.A."/>
            <person name="Sharon I."/>
            <person name="Castelle C.J."/>
            <person name="Probst A.J."/>
            <person name="Thomas B.C."/>
            <person name="Singh A."/>
            <person name="Wilkins M.J."/>
            <person name="Karaoz U."/>
            <person name="Brodie E.L."/>
            <person name="Williams K.H."/>
            <person name="Hubbard S.S."/>
            <person name="Banfield J.F."/>
        </authorList>
    </citation>
    <scope>NUCLEOTIDE SEQUENCE [LARGE SCALE GENOMIC DNA]</scope>
</reference>
<dbReference type="PANTHER" id="PTHR32125:SF4">
    <property type="entry name" value="2-C-METHYL-D-ERYTHRITOL 4-PHOSPHATE CYTIDYLYLTRANSFERASE, CHLOROPLASTIC"/>
    <property type="match status" value="1"/>
</dbReference>
<comment type="caution">
    <text evidence="8">The sequence shown here is derived from an EMBL/GenBank/DDBJ whole genome shotgun (WGS) entry which is preliminary data.</text>
</comment>